<dbReference type="GO" id="GO:0000032">
    <property type="term" value="P:cell wall mannoprotein biosynthetic process"/>
    <property type="evidence" value="ECO:0007669"/>
    <property type="project" value="TreeGrafter"/>
</dbReference>
<sequence>MMPSKRSNARLIRFGIFALILIACGYILTRGSSFEPPPAPPASPKKDTAVGGIVSPGKVAISGDSSDPSVQKYRGPTPKILNQDGQKIPVPQIDIENYSLDQKIKATFVTLARNSDLYQLVDSIRQIEDRFNHKFHYDWVFLNEEEFSDEFKEVTSAAVSGKTKYGFIPKAHWSYPDWIDQEKAALVREDMRERKIIYGHSESYRHMCRFESGFFWRQEILQEYEYYWRVEPDIKIYCDIDYDIFKWMKDNKKEYAFTITLPEYKETIPTLWNTVKEFIDKNPQYLAENNLLEWISNDKGKTYNGCHFWSNFEIASLDFWRSEAYTKYFEHLDKAGGFFYERWGDAPVHSIAAALFLPREKLHFFEDVGYYHVPFHNCPVDKDIRFARNCNCNPDQDFSWRGYSCTGKYHKLNNFQRQKGWEKYSG</sequence>
<dbReference type="PROSITE" id="PS51257">
    <property type="entry name" value="PROKAR_LIPOPROTEIN"/>
    <property type="match status" value="1"/>
</dbReference>
<dbReference type="EMBL" id="JAGSYN010000277">
    <property type="protein sequence ID" value="KAG7660535.1"/>
    <property type="molecule type" value="Genomic_DNA"/>
</dbReference>
<dbReference type="InterPro" id="IPR002685">
    <property type="entry name" value="Glyco_trans_15"/>
</dbReference>
<name>A0A8J5QL63_9ASCO</name>
<keyword evidence="7" id="KW-1185">Reference proteome</keyword>
<dbReference type="Proteomes" id="UP000694255">
    <property type="component" value="Unassembled WGS sequence"/>
</dbReference>
<evidence type="ECO:0000313" key="7">
    <source>
        <dbReference type="Proteomes" id="UP000694255"/>
    </source>
</evidence>
<dbReference type="GO" id="GO:0005794">
    <property type="term" value="C:Golgi apparatus"/>
    <property type="evidence" value="ECO:0007669"/>
    <property type="project" value="TreeGrafter"/>
</dbReference>
<gene>
    <name evidence="6" type="ORF">J8A68_005954</name>
</gene>
<dbReference type="AlphaFoldDB" id="A0A8J5QL63"/>
<reference evidence="6 7" key="1">
    <citation type="journal article" date="2021" name="DNA Res.">
        <title>Genome analysis of Candida subhashii reveals its hybrid nature and dual mitochondrial genome conformations.</title>
        <authorList>
            <person name="Mixao V."/>
            <person name="Hegedusova E."/>
            <person name="Saus E."/>
            <person name="Pryszcz L.P."/>
            <person name="Cillingova A."/>
            <person name="Nosek J."/>
            <person name="Gabaldon T."/>
        </authorList>
    </citation>
    <scope>NUCLEOTIDE SEQUENCE [LARGE SCALE GENOMIC DNA]</scope>
    <source>
        <strain evidence="6 7">CBS 10753</strain>
    </source>
</reference>
<keyword evidence="5" id="KW-0735">Signal-anchor</keyword>
<dbReference type="Pfam" id="PF01793">
    <property type="entry name" value="Glyco_transf_15"/>
    <property type="match status" value="1"/>
</dbReference>
<evidence type="ECO:0000256" key="1">
    <source>
        <dbReference type="ARBA" id="ARBA00004606"/>
    </source>
</evidence>
<comment type="similarity">
    <text evidence="2">Belongs to the glycosyltransferase 15 family.</text>
</comment>
<dbReference type="PANTHER" id="PTHR31121">
    <property type="entry name" value="ALPHA-1,2 MANNOSYLTRANSFERASE KTR1"/>
    <property type="match status" value="1"/>
</dbReference>
<dbReference type="GO" id="GO:0000026">
    <property type="term" value="F:alpha-1,2-mannosyltransferase activity"/>
    <property type="evidence" value="ECO:0007669"/>
    <property type="project" value="TreeGrafter"/>
</dbReference>
<dbReference type="OrthoDB" id="439943at2759"/>
<evidence type="ECO:0000256" key="4">
    <source>
        <dbReference type="ARBA" id="ARBA00022679"/>
    </source>
</evidence>
<comment type="caution">
    <text evidence="6">The sequence shown here is derived from an EMBL/GenBank/DDBJ whole genome shotgun (WGS) entry which is preliminary data.</text>
</comment>
<keyword evidence="4" id="KW-0808">Transferase</keyword>
<dbReference type="GeneID" id="73472754"/>
<accession>A0A8J5QL63</accession>
<dbReference type="GO" id="GO:0006493">
    <property type="term" value="P:protein O-linked glycosylation"/>
    <property type="evidence" value="ECO:0007669"/>
    <property type="project" value="TreeGrafter"/>
</dbReference>
<evidence type="ECO:0000256" key="3">
    <source>
        <dbReference type="ARBA" id="ARBA00022676"/>
    </source>
</evidence>
<dbReference type="PANTHER" id="PTHR31121:SF6">
    <property type="entry name" value="ALPHA-1,2 MANNOSYLTRANSFERASE KTR1"/>
    <property type="match status" value="1"/>
</dbReference>
<dbReference type="FunFam" id="3.90.550.10:FF:000051">
    <property type="entry name" value="Alpha-1,2-mannosyltransferase (Ktr4)"/>
    <property type="match status" value="1"/>
</dbReference>
<dbReference type="GO" id="GO:0006487">
    <property type="term" value="P:protein N-linked glycosylation"/>
    <property type="evidence" value="ECO:0007669"/>
    <property type="project" value="TreeGrafter"/>
</dbReference>
<dbReference type="RefSeq" id="XP_049260768.1">
    <property type="nucleotide sequence ID" value="XM_049410076.1"/>
</dbReference>
<evidence type="ECO:0000256" key="5">
    <source>
        <dbReference type="ARBA" id="ARBA00022968"/>
    </source>
</evidence>
<keyword evidence="3" id="KW-0328">Glycosyltransferase</keyword>
<proteinExistence type="inferred from homology"/>
<evidence type="ECO:0000256" key="2">
    <source>
        <dbReference type="ARBA" id="ARBA00007677"/>
    </source>
</evidence>
<comment type="subcellular location">
    <subcellularLocation>
        <location evidence="1">Membrane</location>
        <topology evidence="1">Single-pass type II membrane protein</topology>
    </subcellularLocation>
</comment>
<protein>
    <submittedName>
        <fullName evidence="6">KTR1</fullName>
    </submittedName>
</protein>
<evidence type="ECO:0000313" key="6">
    <source>
        <dbReference type="EMBL" id="KAG7660535.1"/>
    </source>
</evidence>
<keyword evidence="5" id="KW-0812">Transmembrane</keyword>
<dbReference type="GO" id="GO:0016020">
    <property type="term" value="C:membrane"/>
    <property type="evidence" value="ECO:0007669"/>
    <property type="project" value="UniProtKB-SubCell"/>
</dbReference>
<organism evidence="6 7">
    <name type="scientific">[Candida] subhashii</name>
    <dbReference type="NCBI Taxonomy" id="561895"/>
    <lineage>
        <taxon>Eukaryota</taxon>
        <taxon>Fungi</taxon>
        <taxon>Dikarya</taxon>
        <taxon>Ascomycota</taxon>
        <taxon>Saccharomycotina</taxon>
        <taxon>Pichiomycetes</taxon>
        <taxon>Debaryomycetaceae</taxon>
        <taxon>Spathaspora</taxon>
    </lineage>
</organism>